<name>A0ABQ5JWU4_9EUKA</name>
<evidence type="ECO:0000313" key="1">
    <source>
        <dbReference type="EMBL" id="GKT16360.1"/>
    </source>
</evidence>
<comment type="caution">
    <text evidence="1">The sequence shown here is derived from an EMBL/GenBank/DDBJ whole genome shotgun (WGS) entry which is preliminary data.</text>
</comment>
<proteinExistence type="predicted"/>
<organism evidence="1 2">
    <name type="scientific">Aduncisulcus paluster</name>
    <dbReference type="NCBI Taxonomy" id="2918883"/>
    <lineage>
        <taxon>Eukaryota</taxon>
        <taxon>Metamonada</taxon>
        <taxon>Carpediemonas-like organisms</taxon>
        <taxon>Aduncisulcus</taxon>
    </lineage>
</organism>
<sequence length="133" mass="14656">MITNPRDIRVLVRSAGEQGTAIIQRLKYCQFTVLACDTKAPSTVRRTIAFSTTINTKKSITVEGITGCYCETQEEAQTMLSRRLSNYLPIIIDPSMRCLSWYRPHVIVDAIIAKKNIGLCPSLAPLTIGLGPG</sequence>
<feature type="non-terminal residue" evidence="1">
    <location>
        <position position="133"/>
    </location>
</feature>
<keyword evidence="2" id="KW-1185">Reference proteome</keyword>
<protein>
    <submittedName>
        <fullName evidence="1">EF2563 family selenium-dependent molybdenum hydroxylase system protein</fullName>
    </submittedName>
</protein>
<dbReference type="Proteomes" id="UP001057375">
    <property type="component" value="Unassembled WGS sequence"/>
</dbReference>
<reference evidence="1" key="1">
    <citation type="submission" date="2022-03" db="EMBL/GenBank/DDBJ databases">
        <title>Draft genome sequence of Aduncisulcus paluster, a free-living microaerophilic Fornicata.</title>
        <authorList>
            <person name="Yuyama I."/>
            <person name="Kume K."/>
            <person name="Tamura T."/>
            <person name="Inagaki Y."/>
            <person name="Hashimoto T."/>
        </authorList>
    </citation>
    <scope>NUCLEOTIDE SEQUENCE</scope>
    <source>
        <strain evidence="1">NY0171</strain>
    </source>
</reference>
<accession>A0ABQ5JWU4</accession>
<gene>
    <name evidence="1" type="ORF">ADUPG1_010903</name>
</gene>
<dbReference type="EMBL" id="BQXS01011752">
    <property type="protein sequence ID" value="GKT16360.1"/>
    <property type="molecule type" value="Genomic_DNA"/>
</dbReference>
<evidence type="ECO:0000313" key="2">
    <source>
        <dbReference type="Proteomes" id="UP001057375"/>
    </source>
</evidence>